<dbReference type="InterPro" id="IPR001494">
    <property type="entry name" value="Importin-beta_N"/>
</dbReference>
<evidence type="ECO:0000313" key="5">
    <source>
        <dbReference type="EMBL" id="KAG8546014.1"/>
    </source>
</evidence>
<dbReference type="InterPro" id="IPR011989">
    <property type="entry name" value="ARM-like"/>
</dbReference>
<organism evidence="5 6">
    <name type="scientific">Engystomops pustulosus</name>
    <name type="common">Tungara frog</name>
    <name type="synonym">Physalaemus pustulosus</name>
    <dbReference type="NCBI Taxonomy" id="76066"/>
    <lineage>
        <taxon>Eukaryota</taxon>
        <taxon>Metazoa</taxon>
        <taxon>Chordata</taxon>
        <taxon>Craniata</taxon>
        <taxon>Vertebrata</taxon>
        <taxon>Euteleostomi</taxon>
        <taxon>Amphibia</taxon>
        <taxon>Batrachia</taxon>
        <taxon>Anura</taxon>
        <taxon>Neobatrachia</taxon>
        <taxon>Hyloidea</taxon>
        <taxon>Leptodactylidae</taxon>
        <taxon>Leiuperinae</taxon>
        <taxon>Engystomops</taxon>
    </lineage>
</organism>
<dbReference type="GO" id="GO:0005829">
    <property type="term" value="C:cytosol"/>
    <property type="evidence" value="ECO:0007669"/>
    <property type="project" value="TreeGrafter"/>
</dbReference>
<dbReference type="SUPFAM" id="SSF48371">
    <property type="entry name" value="ARM repeat"/>
    <property type="match status" value="1"/>
</dbReference>
<evidence type="ECO:0000259" key="4">
    <source>
        <dbReference type="PROSITE" id="PS50166"/>
    </source>
</evidence>
<proteinExistence type="predicted"/>
<comment type="caution">
    <text evidence="5">The sequence shown here is derived from an EMBL/GenBank/DDBJ whole genome shotgun (WGS) entry which is preliminary data.</text>
</comment>
<evidence type="ECO:0000256" key="1">
    <source>
        <dbReference type="ARBA" id="ARBA00004123"/>
    </source>
</evidence>
<dbReference type="GO" id="GO:0006606">
    <property type="term" value="P:protein import into nucleus"/>
    <property type="evidence" value="ECO:0007669"/>
    <property type="project" value="TreeGrafter"/>
</dbReference>
<accession>A0AAV6ZF20</accession>
<keyword evidence="2" id="KW-0813">Transport</keyword>
<reference evidence="5" key="1">
    <citation type="thesis" date="2020" institute="ProQuest LLC" country="789 East Eisenhower Parkway, Ann Arbor, MI, USA">
        <title>Comparative Genomics and Chromosome Evolution.</title>
        <authorList>
            <person name="Mudd A.B."/>
        </authorList>
    </citation>
    <scope>NUCLEOTIDE SEQUENCE</scope>
    <source>
        <strain evidence="5">237g6f4</strain>
        <tissue evidence="5">Blood</tissue>
    </source>
</reference>
<keyword evidence="6" id="KW-1185">Reference proteome</keyword>
<dbReference type="EMBL" id="WNYA01001292">
    <property type="protein sequence ID" value="KAG8546014.1"/>
    <property type="molecule type" value="Genomic_DNA"/>
</dbReference>
<dbReference type="Gene3D" id="1.25.10.10">
    <property type="entry name" value="Leucine-rich Repeat Variant"/>
    <property type="match status" value="1"/>
</dbReference>
<dbReference type="AlphaFoldDB" id="A0AAV6ZF20"/>
<sequence>MVTQFWPDREPMIGEVVFPFNIHENDRHQIRENIVEGIIRSPDLVRAQLTLCLRVIIKHDFPGRWTGVVDKIDLYLQSSGSGSWLGSLLCLYQLVKTYEYKKADERAPLVAAMQMFLPRLQQMMVQLLPDPSHYSVLMQKQILKIFYALIQ</sequence>
<dbReference type="PROSITE" id="PS50166">
    <property type="entry name" value="IMPORTIN_B_NT"/>
    <property type="match status" value="1"/>
</dbReference>
<evidence type="ECO:0000256" key="2">
    <source>
        <dbReference type="ARBA" id="ARBA00022448"/>
    </source>
</evidence>
<dbReference type="InterPro" id="IPR016024">
    <property type="entry name" value="ARM-type_fold"/>
</dbReference>
<evidence type="ECO:0000256" key="3">
    <source>
        <dbReference type="ARBA" id="ARBA00023242"/>
    </source>
</evidence>
<gene>
    <name evidence="5" type="ORF">GDO81_019900</name>
</gene>
<dbReference type="GO" id="GO:0031267">
    <property type="term" value="F:small GTPase binding"/>
    <property type="evidence" value="ECO:0007669"/>
    <property type="project" value="InterPro"/>
</dbReference>
<name>A0AAV6ZF20_ENGPU</name>
<evidence type="ECO:0000313" key="6">
    <source>
        <dbReference type="Proteomes" id="UP000824782"/>
    </source>
</evidence>
<dbReference type="PANTHER" id="PTHR10997">
    <property type="entry name" value="IMPORTIN-7, 8, 11"/>
    <property type="match status" value="1"/>
</dbReference>
<protein>
    <recommendedName>
        <fullName evidence="4">Importin N-terminal domain-containing protein</fullName>
    </recommendedName>
</protein>
<comment type="subcellular location">
    <subcellularLocation>
        <location evidence="1">Nucleus</location>
    </subcellularLocation>
</comment>
<keyword evidence="3" id="KW-0539">Nucleus</keyword>
<feature type="non-terminal residue" evidence="5">
    <location>
        <position position="151"/>
    </location>
</feature>
<dbReference type="Proteomes" id="UP000824782">
    <property type="component" value="Unassembled WGS sequence"/>
</dbReference>
<feature type="domain" description="Importin N-terminal" evidence="4">
    <location>
        <begin position="1"/>
        <end position="40"/>
    </location>
</feature>
<dbReference type="PANTHER" id="PTHR10997:SF26">
    <property type="entry name" value="IMPORTIN-8"/>
    <property type="match status" value="1"/>
</dbReference>
<dbReference type="GO" id="GO:0005635">
    <property type="term" value="C:nuclear envelope"/>
    <property type="evidence" value="ECO:0007669"/>
    <property type="project" value="TreeGrafter"/>
</dbReference>